<gene>
    <name evidence="13" type="ordered locus">THI_1521</name>
    <name evidence="14" type="ORF">THICB1_30286</name>
</gene>
<feature type="compositionally biased region" description="Pro residues" evidence="11">
    <location>
        <begin position="1"/>
        <end position="14"/>
    </location>
</feature>
<comment type="similarity">
    <text evidence="3">In the N-terminal section; belongs to the FlgJ family.</text>
</comment>
<dbReference type="SMART" id="SM00047">
    <property type="entry name" value="LYZ2"/>
    <property type="match status" value="1"/>
</dbReference>
<feature type="region of interest" description="Disordered" evidence="11">
    <location>
        <begin position="178"/>
        <end position="203"/>
    </location>
</feature>
<dbReference type="GO" id="GO:0071555">
    <property type="term" value="P:cell wall organization"/>
    <property type="evidence" value="ECO:0007669"/>
    <property type="project" value="UniProtKB-KW"/>
</dbReference>
<dbReference type="EMBL" id="FP475956">
    <property type="protein sequence ID" value="CAZ88201.1"/>
    <property type="molecule type" value="Genomic_DNA"/>
</dbReference>
<evidence type="ECO:0000313" key="15">
    <source>
        <dbReference type="Proteomes" id="UP000002372"/>
    </source>
</evidence>
<comment type="function">
    <text evidence="1">Flagellum-specific muramidase which hydrolyzes the peptidoglycan layer to assemble the rod structure in the periplasmic space.</text>
</comment>
<dbReference type="InterPro" id="IPR013377">
    <property type="entry name" value="FlgJ"/>
</dbReference>
<protein>
    <recommendedName>
        <fullName evidence="5">Peptidoglycan hydrolase FlgJ</fullName>
    </recommendedName>
    <alternativeName>
        <fullName evidence="10">Muramidase FlgJ</fullName>
    </alternativeName>
</protein>
<dbReference type="EMBL" id="CTRI01000023">
    <property type="protein sequence ID" value="CQR33966.1"/>
    <property type="molecule type" value="Genomic_DNA"/>
</dbReference>
<feature type="domain" description="Mannosyl-glycoprotein endo-beta-N-acetylglucosamidase-like" evidence="12">
    <location>
        <begin position="198"/>
        <end position="357"/>
    </location>
</feature>
<evidence type="ECO:0000256" key="5">
    <source>
        <dbReference type="ARBA" id="ARBA00013433"/>
    </source>
</evidence>
<dbReference type="Gene3D" id="1.10.530.10">
    <property type="match status" value="1"/>
</dbReference>
<keyword evidence="6" id="KW-0574">Periplasm</keyword>
<evidence type="ECO:0000313" key="16">
    <source>
        <dbReference type="Proteomes" id="UP000078599"/>
    </source>
</evidence>
<evidence type="ECO:0000256" key="6">
    <source>
        <dbReference type="ARBA" id="ARBA00022764"/>
    </source>
</evidence>
<keyword evidence="8" id="KW-0326">Glycosidase</keyword>
<dbReference type="AlphaFoldDB" id="D6CQC1"/>
<dbReference type="PANTHER" id="PTHR33308:SF9">
    <property type="entry name" value="PEPTIDOGLYCAN HYDROLASE FLGJ"/>
    <property type="match status" value="1"/>
</dbReference>
<reference evidence="13" key="3">
    <citation type="submission" date="2010-07" db="EMBL/GenBank/DDBJ databases">
        <authorList>
            <person name="Genoscope - CEA"/>
        </authorList>
    </citation>
    <scope>NUCLEOTIDE SEQUENCE</scope>
    <source>
        <strain evidence="13">3As</strain>
    </source>
</reference>
<dbReference type="InterPro" id="IPR051056">
    <property type="entry name" value="Glycosyl_Hydrolase_73"/>
</dbReference>
<dbReference type="GO" id="GO:0016798">
    <property type="term" value="F:hydrolase activity, acting on glycosyl bonds"/>
    <property type="evidence" value="ECO:0007669"/>
    <property type="project" value="UniProtKB-KW"/>
</dbReference>
<evidence type="ECO:0000256" key="2">
    <source>
        <dbReference type="ARBA" id="ARBA00004418"/>
    </source>
</evidence>
<comment type="subcellular location">
    <subcellularLocation>
        <location evidence="2">Periplasm</location>
    </subcellularLocation>
</comment>
<dbReference type="eggNOG" id="COG3951">
    <property type="taxonomic scope" value="Bacteria"/>
</dbReference>
<name>D6CQC1_THIA3</name>
<keyword evidence="7" id="KW-0378">Hydrolase</keyword>
<evidence type="ECO:0000313" key="14">
    <source>
        <dbReference type="EMBL" id="CQR33966.1"/>
    </source>
</evidence>
<dbReference type="GO" id="GO:0004040">
    <property type="term" value="F:amidase activity"/>
    <property type="evidence" value="ECO:0007669"/>
    <property type="project" value="InterPro"/>
</dbReference>
<dbReference type="KEGG" id="thi:THI_1521"/>
<accession>D6CQC1</accession>
<dbReference type="InterPro" id="IPR002901">
    <property type="entry name" value="MGlyc_endo_b_GlcNAc-like_dom"/>
</dbReference>
<dbReference type="Pfam" id="PF10135">
    <property type="entry name" value="Rod-binding"/>
    <property type="match status" value="1"/>
</dbReference>
<dbReference type="PANTHER" id="PTHR33308">
    <property type="entry name" value="PEPTIDOGLYCAN HYDROLASE FLGJ"/>
    <property type="match status" value="1"/>
</dbReference>
<organism evidence="13 15">
    <name type="scientific">Thiomonas arsenitoxydans (strain DSM 22701 / CIP 110005 / 3As)</name>
    <dbReference type="NCBI Taxonomy" id="426114"/>
    <lineage>
        <taxon>Bacteria</taxon>
        <taxon>Pseudomonadati</taxon>
        <taxon>Pseudomonadota</taxon>
        <taxon>Betaproteobacteria</taxon>
        <taxon>Burkholderiales</taxon>
        <taxon>Thiomonas</taxon>
    </lineage>
</organism>
<feature type="compositionally biased region" description="Polar residues" evidence="11">
    <location>
        <begin position="127"/>
        <end position="138"/>
    </location>
</feature>
<feature type="region of interest" description="Disordered" evidence="11">
    <location>
        <begin position="117"/>
        <end position="141"/>
    </location>
</feature>
<evidence type="ECO:0000256" key="3">
    <source>
        <dbReference type="ARBA" id="ARBA00006880"/>
    </source>
</evidence>
<dbReference type="Proteomes" id="UP000002372">
    <property type="component" value="Chromosome"/>
</dbReference>
<keyword evidence="16" id="KW-1185">Reference proteome</keyword>
<dbReference type="eggNOG" id="COG1705">
    <property type="taxonomic scope" value="Bacteria"/>
</dbReference>
<dbReference type="InterPro" id="IPR019301">
    <property type="entry name" value="Flagellar_prot_FlgJ_N"/>
</dbReference>
<dbReference type="RefSeq" id="WP_013105532.1">
    <property type="nucleotide sequence ID" value="NC_014145.1"/>
</dbReference>
<dbReference type="Pfam" id="PF01832">
    <property type="entry name" value="Glucosaminidase"/>
    <property type="match status" value="1"/>
</dbReference>
<evidence type="ECO:0000256" key="4">
    <source>
        <dbReference type="ARBA" id="ARBA00007974"/>
    </source>
</evidence>
<dbReference type="NCBIfam" id="TIGR02541">
    <property type="entry name" value="flagell_FlgJ"/>
    <property type="match status" value="1"/>
</dbReference>
<evidence type="ECO:0000256" key="1">
    <source>
        <dbReference type="ARBA" id="ARBA00002954"/>
    </source>
</evidence>
<evidence type="ECO:0000313" key="13">
    <source>
        <dbReference type="EMBL" id="CAZ88201.1"/>
    </source>
</evidence>
<dbReference type="GO" id="GO:0071973">
    <property type="term" value="P:bacterial-type flagellum-dependent cell motility"/>
    <property type="evidence" value="ECO:0007669"/>
    <property type="project" value="TreeGrafter"/>
</dbReference>
<evidence type="ECO:0000259" key="12">
    <source>
        <dbReference type="SMART" id="SM00047"/>
    </source>
</evidence>
<keyword evidence="9" id="KW-0961">Cell wall biogenesis/degradation</keyword>
<reference evidence="15" key="2">
    <citation type="journal article" date="2010" name="PLoS Genet.">
        <title>Structure, function, and evolution of the Thiomonas spp. genome.</title>
        <authorList>
            <person name="Arsene-Ploetze F."/>
            <person name="Koechler S."/>
            <person name="Marchal M."/>
            <person name="Coppee J.Y."/>
            <person name="Chandler M."/>
            <person name="Bonnefoy V."/>
            <person name="Brochier-Armanet C."/>
            <person name="Barakat M."/>
            <person name="Barbe V."/>
            <person name="Battaglia-Brunet F."/>
            <person name="Bruneel O."/>
            <person name="Bryan C.G."/>
            <person name="Cleiss-Arnold J."/>
            <person name="Cruveiller S."/>
            <person name="Erhardt M."/>
            <person name="Heinrich-Salmeron A."/>
            <person name="Hommais F."/>
            <person name="Joulian C."/>
            <person name="Krin E."/>
            <person name="Lieutaud A."/>
            <person name="Lievremont D."/>
            <person name="Michel C."/>
            <person name="Muller D."/>
            <person name="Ortet P."/>
            <person name="Proux C."/>
            <person name="Siguier P."/>
            <person name="Roche D."/>
            <person name="Rouy Z."/>
            <person name="Salvignol G."/>
            <person name="Slyemi D."/>
            <person name="Talla E."/>
            <person name="Weiss S."/>
            <person name="Weissenbach J."/>
            <person name="Medigue C."/>
            <person name="Bertin P.N."/>
        </authorList>
    </citation>
    <scope>NUCLEOTIDE SEQUENCE [LARGE SCALE GENOMIC DNA]</scope>
    <source>
        <strain evidence="15">DSM 22701 / CIP 110005 / 3As</strain>
    </source>
</reference>
<proteinExistence type="inferred from homology"/>
<dbReference type="GO" id="GO:0042597">
    <property type="term" value="C:periplasmic space"/>
    <property type="evidence" value="ECO:0007669"/>
    <property type="project" value="UniProtKB-SubCell"/>
</dbReference>
<evidence type="ECO:0000256" key="9">
    <source>
        <dbReference type="ARBA" id="ARBA00023316"/>
    </source>
</evidence>
<evidence type="ECO:0000256" key="8">
    <source>
        <dbReference type="ARBA" id="ARBA00023295"/>
    </source>
</evidence>
<evidence type="ECO:0000256" key="10">
    <source>
        <dbReference type="ARBA" id="ARBA00030835"/>
    </source>
</evidence>
<dbReference type="CAZy" id="GH73">
    <property type="family name" value="Glycoside Hydrolase Family 73"/>
</dbReference>
<dbReference type="GO" id="GO:0044780">
    <property type="term" value="P:bacterial-type flagellum assembly"/>
    <property type="evidence" value="ECO:0007669"/>
    <property type="project" value="InterPro"/>
</dbReference>
<dbReference type="HOGENOM" id="CLU_013771_3_0_4"/>
<reference evidence="14 16" key="4">
    <citation type="submission" date="2015-03" db="EMBL/GenBank/DDBJ databases">
        <authorList>
            <person name="Regsiter A."/>
            <person name="william w."/>
        </authorList>
    </citation>
    <scope>NUCLEOTIDE SEQUENCE [LARGE SCALE GENOMIC DNA]</scope>
    <source>
        <strain evidence="14 16">CB1</strain>
    </source>
</reference>
<evidence type="ECO:0000256" key="7">
    <source>
        <dbReference type="ARBA" id="ARBA00022801"/>
    </source>
</evidence>
<sequence>MTTPPSPPLSPLPPSGAAASNSLSFQGLNQLKAAANADPRSPQAIKAVAQQFEALLMQQMLSAMNATSLGPDLLGDTAGPMFKSMFTQQLATTLSQGQGMGLATYIARELSTRYGLNPGLNPGLDPASSQQPSGTPADSGSIAAHAVNTQASALPLASSATAALPTQSLATYRQNALPVQPLNPMPGTSPTAPSSSAKSATPPLEQAKSFIASILPSVQTAAKQLGVTPVAILAQAALETGWGQHAPGNNVFGVKAGSGWTGGTVQTLTREFQNGVASVGTAAFRAYQNVADSVDNYAALLSRPRYQSARGQGNDISAFANALQRSGYATDPDYAAKLVAIARSPRMQLALQQLGVDSGPDSSSAAQ</sequence>
<comment type="similarity">
    <text evidence="4">In the C-terminal section; belongs to the glycosyl hydrolase 73 family.</text>
</comment>
<feature type="region of interest" description="Disordered" evidence="11">
    <location>
        <begin position="1"/>
        <end position="21"/>
    </location>
</feature>
<dbReference type="Proteomes" id="UP000078599">
    <property type="component" value="Unassembled WGS sequence"/>
</dbReference>
<reference key="1">
    <citation type="submission" date="2009-07" db="EMBL/GenBank/DDBJ databases">
        <authorList>
            <person name="Genoscope - CEA"/>
        </authorList>
    </citation>
    <scope>NUCLEOTIDE SEQUENCE</scope>
    <source>
        <strain>3As</strain>
    </source>
</reference>
<evidence type="ECO:0000256" key="11">
    <source>
        <dbReference type="SAM" id="MobiDB-lite"/>
    </source>
</evidence>
<dbReference type="OrthoDB" id="289937at2"/>
<feature type="compositionally biased region" description="Low complexity" evidence="11">
    <location>
        <begin position="186"/>
        <end position="203"/>
    </location>
</feature>